<feature type="compositionally biased region" description="Low complexity" evidence="1">
    <location>
        <begin position="92"/>
        <end position="109"/>
    </location>
</feature>
<evidence type="ECO:0000313" key="5">
    <source>
        <dbReference type="Proteomes" id="UP000035760"/>
    </source>
</evidence>
<dbReference type="Proteomes" id="UP000035760">
    <property type="component" value="Unassembled WGS sequence"/>
</dbReference>
<comment type="caution">
    <text evidence="4">The sequence shown here is derived from an EMBL/GenBank/DDBJ whole genome shotgun (WGS) entry which is preliminary data.</text>
</comment>
<reference evidence="4" key="2">
    <citation type="submission" date="2014-03" db="EMBL/GenBank/DDBJ databases">
        <title>Candidatus Competibacter-lineage genomes retrieved from metagenomes reveal functional metabolic diversity.</title>
        <authorList>
            <person name="McIlroy S.J."/>
            <person name="Albertsen M."/>
            <person name="Andresen E.K."/>
            <person name="Saunders A.M."/>
            <person name="Kristiansen R."/>
            <person name="Stokholm-Bjerregaard M."/>
            <person name="Nielsen K.L."/>
            <person name="Nielsen P.H."/>
        </authorList>
    </citation>
    <scope>NUCLEOTIDE SEQUENCE</scope>
    <source>
        <strain evidence="4">Run_A_D11</strain>
    </source>
</reference>
<evidence type="ECO:0000259" key="3">
    <source>
        <dbReference type="Pfam" id="PF05433"/>
    </source>
</evidence>
<dbReference type="AlphaFoldDB" id="W6M0I3"/>
<dbReference type="STRING" id="1400863.BN873_10168"/>
<protein>
    <recommendedName>
        <fullName evidence="3">Glycine zipper 2TM domain-containing protein</fullName>
    </recommendedName>
</protein>
<gene>
    <name evidence="4" type="ORF">BN873_10168</name>
</gene>
<feature type="chain" id="PRO_5004878393" description="Glycine zipper 2TM domain-containing protein" evidence="2">
    <location>
        <begin position="22"/>
        <end position="109"/>
    </location>
</feature>
<organism evidence="4 5">
    <name type="scientific">Candidatus Competibacter denitrificans Run_A_D11</name>
    <dbReference type="NCBI Taxonomy" id="1400863"/>
    <lineage>
        <taxon>Bacteria</taxon>
        <taxon>Pseudomonadati</taxon>
        <taxon>Pseudomonadota</taxon>
        <taxon>Gammaproteobacteria</taxon>
        <taxon>Candidatus Competibacteraceae</taxon>
        <taxon>Candidatus Competibacter</taxon>
    </lineage>
</organism>
<keyword evidence="2" id="KW-0732">Signal</keyword>
<name>W6M0I3_9GAMM</name>
<accession>W6M0I3</accession>
<evidence type="ECO:0000313" key="4">
    <source>
        <dbReference type="EMBL" id="CDI00912.1"/>
    </source>
</evidence>
<dbReference type="GO" id="GO:0019867">
    <property type="term" value="C:outer membrane"/>
    <property type="evidence" value="ECO:0007669"/>
    <property type="project" value="InterPro"/>
</dbReference>
<reference evidence="4" key="1">
    <citation type="submission" date="2013-07" db="EMBL/GenBank/DDBJ databases">
        <authorList>
            <person name="McIlroy S."/>
        </authorList>
    </citation>
    <scope>NUCLEOTIDE SEQUENCE [LARGE SCALE GENOMIC DNA]</scope>
    <source>
        <strain evidence="4">Run_A_D11</strain>
    </source>
</reference>
<feature type="compositionally biased region" description="Basic and acidic residues" evidence="1">
    <location>
        <begin position="73"/>
        <end position="86"/>
    </location>
</feature>
<dbReference type="PROSITE" id="PS51257">
    <property type="entry name" value="PROKAR_LIPOPROTEIN"/>
    <property type="match status" value="1"/>
</dbReference>
<dbReference type="Pfam" id="PF05433">
    <property type="entry name" value="Rick_17kDa_Anti"/>
    <property type="match status" value="1"/>
</dbReference>
<feature type="domain" description="Glycine zipper 2TM" evidence="3">
    <location>
        <begin position="33"/>
        <end position="72"/>
    </location>
</feature>
<feature type="region of interest" description="Disordered" evidence="1">
    <location>
        <begin position="70"/>
        <end position="109"/>
    </location>
</feature>
<keyword evidence="5" id="KW-1185">Reference proteome</keyword>
<evidence type="ECO:0000256" key="1">
    <source>
        <dbReference type="SAM" id="MobiDB-lite"/>
    </source>
</evidence>
<dbReference type="InterPro" id="IPR008816">
    <property type="entry name" value="Gly_zipper_2TM_dom"/>
</dbReference>
<feature type="signal peptide" evidence="2">
    <location>
        <begin position="1"/>
        <end position="21"/>
    </location>
</feature>
<evidence type="ECO:0000256" key="2">
    <source>
        <dbReference type="SAM" id="SignalP"/>
    </source>
</evidence>
<dbReference type="RefSeq" id="WP_053085191.1">
    <property type="nucleotide sequence ID" value="NZ_CBTJ020000001.1"/>
</dbReference>
<proteinExistence type="predicted"/>
<sequence length="109" mass="11497">MSTLYRLALLAATLGLTTACAPPGSPYAHAHNGALAGAAAGAVIGHQLDDRNGALAGGLAGAVIGGSIGNQMDYRDRYEGPEPYYRRDRRPPQGYRDYGPPPGYYDEPY</sequence>
<dbReference type="EMBL" id="CBTJ020000001">
    <property type="protein sequence ID" value="CDI00912.1"/>
    <property type="molecule type" value="Genomic_DNA"/>
</dbReference>